<feature type="transmembrane region" description="Helical" evidence="11">
    <location>
        <begin position="159"/>
        <end position="180"/>
    </location>
</feature>
<feature type="transmembrane region" description="Helical" evidence="11">
    <location>
        <begin position="331"/>
        <end position="351"/>
    </location>
</feature>
<evidence type="ECO:0000256" key="6">
    <source>
        <dbReference type="ARBA" id="ARBA00022692"/>
    </source>
</evidence>
<dbReference type="GO" id="GO:0016757">
    <property type="term" value="F:glycosyltransferase activity"/>
    <property type="evidence" value="ECO:0007669"/>
    <property type="project" value="UniProtKB-KW"/>
</dbReference>
<sequence>MYTAEPVSTPPRAAAGGSTAPRPEVRSRLERARASLRRAAPALMVYAAVRATGLLFLSAYAWYAGQHPRSILGLAWDARWYFRVAEYGYGTLIPSATQHTILYNDLAFFPLYPMTVRVVSYIIPIGIINVAILVAWTATLLSVWAIYLIGARLYSRRVGIALVLLYGLLPHAIIQTMAYTEPVMTALAAWSLYAVLTRRWLYAGVLAALAGCTRPNGVAVAAAVVAGVAMDYWRRRRAGKPVDWRAWIGAAIAPLGWFGYVLWVGWQTGDIKGYFKVQARWGSRFDFGWSALRFFKHLVTGTDYFAYYVAAAIVAAAVILLALCITDRIPVALLAYCGVLMLIGIGGAGFFQCKPRFLMPAFPLLIPAAIALARARPRTAWVAVISLAGFSFFYGTYLLTIAPLAL</sequence>
<gene>
    <name evidence="12" type="ORF">NON19_19440</name>
</gene>
<proteinExistence type="predicted"/>
<evidence type="ECO:0000256" key="9">
    <source>
        <dbReference type="ARBA" id="ARBA00023136"/>
    </source>
</evidence>
<reference evidence="12 13" key="1">
    <citation type="submission" date="2022-06" db="EMBL/GenBank/DDBJ databases">
        <title>Draft genome sequence of type strain Streptomyces rubrisoli DSM 42083.</title>
        <authorList>
            <person name="Duangmal K."/>
            <person name="Klaysubun C."/>
        </authorList>
    </citation>
    <scope>NUCLEOTIDE SEQUENCE [LARGE SCALE GENOMIC DNA]</scope>
    <source>
        <strain evidence="12 13">DSM 42083</strain>
    </source>
</reference>
<keyword evidence="9 11" id="KW-0472">Membrane</keyword>
<evidence type="ECO:0000256" key="7">
    <source>
        <dbReference type="ARBA" id="ARBA00022824"/>
    </source>
</evidence>
<dbReference type="RefSeq" id="WP_255929806.1">
    <property type="nucleotide sequence ID" value="NZ_JANFNH010000023.1"/>
</dbReference>
<dbReference type="Proteomes" id="UP001206206">
    <property type="component" value="Unassembled WGS sequence"/>
</dbReference>
<evidence type="ECO:0000256" key="5">
    <source>
        <dbReference type="ARBA" id="ARBA00022679"/>
    </source>
</evidence>
<keyword evidence="6 11" id="KW-0812">Transmembrane</keyword>
<evidence type="ECO:0000256" key="4">
    <source>
        <dbReference type="ARBA" id="ARBA00022676"/>
    </source>
</evidence>
<dbReference type="EC" id="2.4.-.-" evidence="12"/>
<evidence type="ECO:0000256" key="3">
    <source>
        <dbReference type="ARBA" id="ARBA00022502"/>
    </source>
</evidence>
<feature type="region of interest" description="Disordered" evidence="10">
    <location>
        <begin position="1"/>
        <end position="24"/>
    </location>
</feature>
<feature type="transmembrane region" description="Helical" evidence="11">
    <location>
        <begin position="43"/>
        <end position="63"/>
    </location>
</feature>
<feature type="transmembrane region" description="Helical" evidence="11">
    <location>
        <begin position="200"/>
        <end position="225"/>
    </location>
</feature>
<feature type="transmembrane region" description="Helical" evidence="11">
    <location>
        <begin position="357"/>
        <end position="373"/>
    </location>
</feature>
<comment type="caution">
    <text evidence="12">The sequence shown here is derived from an EMBL/GenBank/DDBJ whole genome shotgun (WGS) entry which is preliminary data.</text>
</comment>
<evidence type="ECO:0000256" key="10">
    <source>
        <dbReference type="SAM" id="MobiDB-lite"/>
    </source>
</evidence>
<comment type="pathway">
    <text evidence="2">Glycolipid biosynthesis; glycosylphosphatidylinositol-anchor biosynthesis.</text>
</comment>
<evidence type="ECO:0000256" key="8">
    <source>
        <dbReference type="ARBA" id="ARBA00022989"/>
    </source>
</evidence>
<dbReference type="InterPro" id="IPR007315">
    <property type="entry name" value="PIG-V/Gpi18"/>
</dbReference>
<keyword evidence="5 12" id="KW-0808">Transferase</keyword>
<keyword evidence="4 12" id="KW-0328">Glycosyltransferase</keyword>
<evidence type="ECO:0000256" key="1">
    <source>
        <dbReference type="ARBA" id="ARBA00004477"/>
    </source>
</evidence>
<feature type="transmembrane region" description="Helical" evidence="11">
    <location>
        <begin position="380"/>
        <end position="405"/>
    </location>
</feature>
<evidence type="ECO:0000256" key="11">
    <source>
        <dbReference type="SAM" id="Phobius"/>
    </source>
</evidence>
<dbReference type="EMBL" id="JANFNH010000023">
    <property type="protein sequence ID" value="MCQ4044136.1"/>
    <property type="molecule type" value="Genomic_DNA"/>
</dbReference>
<dbReference type="PANTHER" id="PTHR12468:SF2">
    <property type="entry name" value="GPI MANNOSYLTRANSFERASE 2"/>
    <property type="match status" value="1"/>
</dbReference>
<dbReference type="PANTHER" id="PTHR12468">
    <property type="entry name" value="GPI MANNOSYLTRANSFERASE 2"/>
    <property type="match status" value="1"/>
</dbReference>
<evidence type="ECO:0000256" key="2">
    <source>
        <dbReference type="ARBA" id="ARBA00004687"/>
    </source>
</evidence>
<evidence type="ECO:0000313" key="12">
    <source>
        <dbReference type="EMBL" id="MCQ4044136.1"/>
    </source>
</evidence>
<organism evidence="12 13">
    <name type="scientific">Streptantibioticus rubrisoli</name>
    <dbReference type="NCBI Taxonomy" id="1387313"/>
    <lineage>
        <taxon>Bacteria</taxon>
        <taxon>Bacillati</taxon>
        <taxon>Actinomycetota</taxon>
        <taxon>Actinomycetes</taxon>
        <taxon>Kitasatosporales</taxon>
        <taxon>Streptomycetaceae</taxon>
        <taxon>Streptantibioticus</taxon>
    </lineage>
</organism>
<feature type="transmembrane region" description="Helical" evidence="11">
    <location>
        <begin position="121"/>
        <end position="147"/>
    </location>
</feature>
<evidence type="ECO:0000313" key="13">
    <source>
        <dbReference type="Proteomes" id="UP001206206"/>
    </source>
</evidence>
<feature type="transmembrane region" description="Helical" evidence="11">
    <location>
        <begin position="246"/>
        <end position="266"/>
    </location>
</feature>
<comment type="subcellular location">
    <subcellularLocation>
        <location evidence="1">Endoplasmic reticulum membrane</location>
        <topology evidence="1">Multi-pass membrane protein</topology>
    </subcellularLocation>
</comment>
<keyword evidence="7" id="KW-0256">Endoplasmic reticulum</keyword>
<keyword evidence="13" id="KW-1185">Reference proteome</keyword>
<keyword evidence="3" id="KW-0337">GPI-anchor biosynthesis</keyword>
<accession>A0ABT1PFI5</accession>
<protein>
    <submittedName>
        <fullName evidence="12">Glycosyltransferase family 39 protein</fullName>
        <ecNumber evidence="12">2.4.-.-</ecNumber>
    </submittedName>
</protein>
<keyword evidence="8 11" id="KW-1133">Transmembrane helix</keyword>
<name>A0ABT1PFI5_9ACTN</name>
<feature type="transmembrane region" description="Helical" evidence="11">
    <location>
        <begin position="305"/>
        <end position="324"/>
    </location>
</feature>